<dbReference type="InterPro" id="IPR051018">
    <property type="entry name" value="Bacteriophage_GH24"/>
</dbReference>
<evidence type="ECO:0000256" key="3">
    <source>
        <dbReference type="ARBA" id="ARBA00022638"/>
    </source>
</evidence>
<dbReference type="RefSeq" id="WP_153281645.1">
    <property type="nucleotide sequence ID" value="NZ_CP045644.1"/>
</dbReference>
<protein>
    <recommendedName>
        <fullName evidence="6">Lysozyme</fullName>
        <ecNumber evidence="6">3.2.1.17</ecNumber>
    </recommendedName>
</protein>
<dbReference type="EMBL" id="CP045644">
    <property type="protein sequence ID" value="QFZ82850.1"/>
    <property type="molecule type" value="Genomic_DNA"/>
</dbReference>
<dbReference type="EC" id="3.2.1.17" evidence="6"/>
<dbReference type="HAMAP" id="MF_04110">
    <property type="entry name" value="ENDOLYSIN_T4"/>
    <property type="match status" value="1"/>
</dbReference>
<dbReference type="SUPFAM" id="SSF53955">
    <property type="entry name" value="Lysozyme-like"/>
    <property type="match status" value="1"/>
</dbReference>
<dbReference type="PANTHER" id="PTHR38107:SF3">
    <property type="entry name" value="LYSOZYME RRRD-RELATED"/>
    <property type="match status" value="1"/>
</dbReference>
<evidence type="ECO:0000313" key="8">
    <source>
        <dbReference type="Proteomes" id="UP000326780"/>
    </source>
</evidence>
<evidence type="ECO:0000256" key="6">
    <source>
        <dbReference type="RuleBase" id="RU003788"/>
    </source>
</evidence>
<keyword evidence="2 6" id="KW-0929">Antimicrobial</keyword>
<dbReference type="InterPro" id="IPR023347">
    <property type="entry name" value="Lysozyme_dom_sf"/>
</dbReference>
<name>A0A5Q0LZG6_VARPD</name>
<comment type="catalytic activity">
    <reaction evidence="1 6">
        <text>Hydrolysis of (1-&gt;4)-beta-linkages between N-acetylmuramic acid and N-acetyl-D-glucosamine residues in a peptidoglycan and between N-acetyl-D-glucosamine residues in chitodextrins.</text>
        <dbReference type="EC" id="3.2.1.17"/>
    </reaction>
</comment>
<evidence type="ECO:0000256" key="1">
    <source>
        <dbReference type="ARBA" id="ARBA00000632"/>
    </source>
</evidence>
<keyword evidence="4 6" id="KW-0378">Hydrolase</keyword>
<dbReference type="Gene3D" id="1.10.530.40">
    <property type="match status" value="1"/>
</dbReference>
<keyword evidence="3 6" id="KW-0081">Bacteriolytic enzyme</keyword>
<dbReference type="InterPro" id="IPR034690">
    <property type="entry name" value="Endolysin_T4_type"/>
</dbReference>
<dbReference type="Pfam" id="PF00959">
    <property type="entry name" value="Phage_lysozyme"/>
    <property type="match status" value="1"/>
</dbReference>
<dbReference type="GO" id="GO:0042742">
    <property type="term" value="P:defense response to bacterium"/>
    <property type="evidence" value="ECO:0007669"/>
    <property type="project" value="UniProtKB-KW"/>
</dbReference>
<evidence type="ECO:0000256" key="5">
    <source>
        <dbReference type="ARBA" id="ARBA00023295"/>
    </source>
</evidence>
<dbReference type="Proteomes" id="UP000326780">
    <property type="component" value="Chromosome"/>
</dbReference>
<dbReference type="InterPro" id="IPR002196">
    <property type="entry name" value="Glyco_hydro_24"/>
</dbReference>
<evidence type="ECO:0000256" key="2">
    <source>
        <dbReference type="ARBA" id="ARBA00022529"/>
    </source>
</evidence>
<proteinExistence type="inferred from homology"/>
<evidence type="ECO:0000313" key="7">
    <source>
        <dbReference type="EMBL" id="QFZ82850.1"/>
    </source>
</evidence>
<dbReference type="CDD" id="cd16901">
    <property type="entry name" value="lyz_P1"/>
    <property type="match status" value="1"/>
</dbReference>
<reference evidence="7 8" key="1">
    <citation type="submission" date="2019-10" db="EMBL/GenBank/DDBJ databases">
        <title>Complete genome sequence of Variovorax paradoxus 5C-2.</title>
        <authorList>
            <person name="Gogoleva N.E."/>
            <person name="Balkin A.S."/>
        </authorList>
    </citation>
    <scope>NUCLEOTIDE SEQUENCE [LARGE SCALE GENOMIC DNA]</scope>
    <source>
        <strain evidence="7 8">5C-2</strain>
    </source>
</reference>
<gene>
    <name evidence="7" type="ORF">GFK26_08805</name>
</gene>
<dbReference type="AlphaFoldDB" id="A0A5Q0LZG6"/>
<accession>A0A5Q0LZG6</accession>
<dbReference type="GO" id="GO:0009253">
    <property type="term" value="P:peptidoglycan catabolic process"/>
    <property type="evidence" value="ECO:0007669"/>
    <property type="project" value="InterPro"/>
</dbReference>
<dbReference type="PANTHER" id="PTHR38107">
    <property type="match status" value="1"/>
</dbReference>
<comment type="similarity">
    <text evidence="6">Belongs to the glycosyl hydrolase 24 family.</text>
</comment>
<evidence type="ECO:0000256" key="4">
    <source>
        <dbReference type="ARBA" id="ARBA00022801"/>
    </source>
</evidence>
<dbReference type="InterPro" id="IPR023346">
    <property type="entry name" value="Lysozyme-like_dom_sf"/>
</dbReference>
<keyword evidence="5 6" id="KW-0326">Glycosidase</keyword>
<dbReference type="GO" id="GO:0031640">
    <property type="term" value="P:killing of cells of another organism"/>
    <property type="evidence" value="ECO:0007669"/>
    <property type="project" value="UniProtKB-KW"/>
</dbReference>
<dbReference type="GO" id="GO:0003796">
    <property type="term" value="F:lysozyme activity"/>
    <property type="evidence" value="ECO:0007669"/>
    <property type="project" value="UniProtKB-EC"/>
</dbReference>
<sequence length="191" mass="20448">MGKNIFRRFRRRPASAEKGGASPRQLLTVLALSAAGLVGIVAREGYSDKAYPDPVHGTAVPTIGFGTTGGVRMGDTTTPVPALHRALHDVQTYESALKQCVQVPLHQYEYDAYVSLAYNIGAFNFCTGGRAGRTSMLVQRLNRGDYAGACDAILGWKYAGTTDCSAPGNKTCGGLWKDRLRLHAQCQGNAP</sequence>
<dbReference type="GO" id="GO:0016998">
    <property type="term" value="P:cell wall macromolecule catabolic process"/>
    <property type="evidence" value="ECO:0007669"/>
    <property type="project" value="InterPro"/>
</dbReference>
<organism evidence="7 8">
    <name type="scientific">Variovorax paradoxus</name>
    <dbReference type="NCBI Taxonomy" id="34073"/>
    <lineage>
        <taxon>Bacteria</taxon>
        <taxon>Pseudomonadati</taxon>
        <taxon>Pseudomonadota</taxon>
        <taxon>Betaproteobacteria</taxon>
        <taxon>Burkholderiales</taxon>
        <taxon>Comamonadaceae</taxon>
        <taxon>Variovorax</taxon>
    </lineage>
</organism>